<dbReference type="EMBL" id="JBHLUH010000009">
    <property type="protein sequence ID" value="MFC0527494.1"/>
    <property type="molecule type" value="Genomic_DNA"/>
</dbReference>
<dbReference type="InterPro" id="IPR011330">
    <property type="entry name" value="Glyco_hydro/deAcase_b/a-brl"/>
</dbReference>
<accession>A0ABV6LYU5</accession>
<name>A0ABV6LYU5_9ACTN</name>
<evidence type="ECO:0000313" key="3">
    <source>
        <dbReference type="Proteomes" id="UP001589867"/>
    </source>
</evidence>
<keyword evidence="3" id="KW-1185">Reference proteome</keyword>
<sequence length="295" mass="32262">MAYEFRVSPHLNPDEQLPAPDRLEWPEGHRLALCLGFEMWSTDSFDALQIIGSTVDFGVRRGYANVLDVLARHGARATFFVNGLTAEAHPGVVGEIAAAGHEVAPLGYTLAPHWDMAPDHEREQIRRGVEAVAKAAGAPVTGWRTPFSRPSRLTLAALREAGLRWDSSLRNDERVARFPLPGGPLLEIPFGGAADYNYYSPFPGPVKLMPAVRSVYLDELDLLGRESARYARLAVFTFNPSYTGRPADLGMLDAVLAAAGELEPSAWPARFGDVAEWLGGHEEWFVSPDEALESA</sequence>
<dbReference type="Pfam" id="PF01522">
    <property type="entry name" value="Polysacc_deac_1"/>
    <property type="match status" value="1"/>
</dbReference>
<dbReference type="InterPro" id="IPR002509">
    <property type="entry name" value="NODB_dom"/>
</dbReference>
<dbReference type="SUPFAM" id="SSF88713">
    <property type="entry name" value="Glycoside hydrolase/deacetylase"/>
    <property type="match status" value="1"/>
</dbReference>
<dbReference type="PROSITE" id="PS51677">
    <property type="entry name" value="NODB"/>
    <property type="match status" value="1"/>
</dbReference>
<dbReference type="Proteomes" id="UP001589867">
    <property type="component" value="Unassembled WGS sequence"/>
</dbReference>
<organism evidence="2 3">
    <name type="scientific">Phytohabitans kaempferiae</name>
    <dbReference type="NCBI Taxonomy" id="1620943"/>
    <lineage>
        <taxon>Bacteria</taxon>
        <taxon>Bacillati</taxon>
        <taxon>Actinomycetota</taxon>
        <taxon>Actinomycetes</taxon>
        <taxon>Micromonosporales</taxon>
        <taxon>Micromonosporaceae</taxon>
    </lineage>
</organism>
<protein>
    <submittedName>
        <fullName evidence="2">Polysaccharide deacetylase family protein</fullName>
    </submittedName>
</protein>
<dbReference type="RefSeq" id="WP_377247508.1">
    <property type="nucleotide sequence ID" value="NZ_JBHLUH010000009.1"/>
</dbReference>
<comment type="caution">
    <text evidence="2">The sequence shown here is derived from an EMBL/GenBank/DDBJ whole genome shotgun (WGS) entry which is preliminary data.</text>
</comment>
<dbReference type="Gene3D" id="3.20.20.370">
    <property type="entry name" value="Glycoside hydrolase/deacetylase"/>
    <property type="match status" value="1"/>
</dbReference>
<feature type="domain" description="NodB homology" evidence="1">
    <location>
        <begin position="49"/>
        <end position="295"/>
    </location>
</feature>
<dbReference type="PANTHER" id="PTHR47561">
    <property type="entry name" value="POLYSACCHARIDE DEACETYLASE FAMILY PROTEIN (AFU_ORTHOLOGUE AFUA_6G05030)"/>
    <property type="match status" value="1"/>
</dbReference>
<dbReference type="PANTHER" id="PTHR47561:SF1">
    <property type="entry name" value="POLYSACCHARIDE DEACETYLASE FAMILY PROTEIN (AFU_ORTHOLOGUE AFUA_6G05030)"/>
    <property type="match status" value="1"/>
</dbReference>
<reference evidence="2 3" key="1">
    <citation type="submission" date="2024-09" db="EMBL/GenBank/DDBJ databases">
        <authorList>
            <person name="Sun Q."/>
            <person name="Mori K."/>
        </authorList>
    </citation>
    <scope>NUCLEOTIDE SEQUENCE [LARGE SCALE GENOMIC DNA]</scope>
    <source>
        <strain evidence="2 3">TBRC 3947</strain>
    </source>
</reference>
<evidence type="ECO:0000259" key="1">
    <source>
        <dbReference type="PROSITE" id="PS51677"/>
    </source>
</evidence>
<gene>
    <name evidence="2" type="ORF">ACFFIA_07470</name>
</gene>
<proteinExistence type="predicted"/>
<evidence type="ECO:0000313" key="2">
    <source>
        <dbReference type="EMBL" id="MFC0527494.1"/>
    </source>
</evidence>